<name>A0ABU4V8I8_9PSEU</name>
<gene>
    <name evidence="1" type="ORF">SK854_38235</name>
</gene>
<accession>A0ABU4V8I8</accession>
<keyword evidence="2" id="KW-1185">Reference proteome</keyword>
<evidence type="ECO:0000313" key="1">
    <source>
        <dbReference type="EMBL" id="MDX8148004.1"/>
    </source>
</evidence>
<reference evidence="1 2" key="1">
    <citation type="submission" date="2023-11" db="EMBL/GenBank/DDBJ databases">
        <title>Lentzea sokolovensis, sp. nov., Lentzea kristufkii, sp. nov., and Lentzea miocenensis, sp. nov., rare actinobacteria from Sokolov Coal Basin, Miocene lacustrine sediment, Czech Republic.</title>
        <authorList>
            <person name="Lara A."/>
            <person name="Kotroba L."/>
            <person name="Nouioui I."/>
            <person name="Neumann-Schaal M."/>
            <person name="Mast Y."/>
            <person name="Chronakova A."/>
        </authorList>
    </citation>
    <scope>NUCLEOTIDE SEQUENCE [LARGE SCALE GENOMIC DNA]</scope>
    <source>
        <strain evidence="1 2">BCCO 10_0061</strain>
    </source>
</reference>
<dbReference type="RefSeq" id="WP_157512885.1">
    <property type="nucleotide sequence ID" value="NZ_JAXAVU010000014.1"/>
</dbReference>
<dbReference type="Proteomes" id="UP001285352">
    <property type="component" value="Unassembled WGS sequence"/>
</dbReference>
<evidence type="ECO:0000313" key="2">
    <source>
        <dbReference type="Proteomes" id="UP001285352"/>
    </source>
</evidence>
<protein>
    <submittedName>
        <fullName evidence="1">Uncharacterized protein</fullName>
    </submittedName>
</protein>
<dbReference type="EMBL" id="JAXAVU010000014">
    <property type="protein sequence ID" value="MDX8148004.1"/>
    <property type="molecule type" value="Genomic_DNA"/>
</dbReference>
<comment type="caution">
    <text evidence="1">The sequence shown here is derived from an EMBL/GenBank/DDBJ whole genome shotgun (WGS) entry which is preliminary data.</text>
</comment>
<organism evidence="1 2">
    <name type="scientific">Lentzea sokolovensis</name>
    <dbReference type="NCBI Taxonomy" id="3095429"/>
    <lineage>
        <taxon>Bacteria</taxon>
        <taxon>Bacillati</taxon>
        <taxon>Actinomycetota</taxon>
        <taxon>Actinomycetes</taxon>
        <taxon>Pseudonocardiales</taxon>
        <taxon>Pseudonocardiaceae</taxon>
        <taxon>Lentzea</taxon>
    </lineage>
</organism>
<proteinExistence type="predicted"/>
<sequence length="46" mass="5168">MGLKKTLEGFGTIYRKIKAESAGELTKIRFESVSNRRLDALPWQAG</sequence>